<evidence type="ECO:0000256" key="1">
    <source>
        <dbReference type="SAM" id="MobiDB-lite"/>
    </source>
</evidence>
<dbReference type="AlphaFoldDB" id="A0A9W6BIE7"/>
<dbReference type="Proteomes" id="UP001165080">
    <property type="component" value="Unassembled WGS sequence"/>
</dbReference>
<dbReference type="EMBL" id="BRXU01000006">
    <property type="protein sequence ID" value="GLC52385.1"/>
    <property type="molecule type" value="Genomic_DNA"/>
</dbReference>
<dbReference type="PANTHER" id="PTHR35514:SF1">
    <property type="entry name" value="THYLAKOID LUMENAL 15.0 KDA PROTEIN 2, CHLOROPLASTIC"/>
    <property type="match status" value="1"/>
</dbReference>
<evidence type="ECO:0000313" key="4">
    <source>
        <dbReference type="Proteomes" id="UP001165080"/>
    </source>
</evidence>
<feature type="domain" description="TPM" evidence="2">
    <location>
        <begin position="96"/>
        <end position="209"/>
    </location>
</feature>
<dbReference type="Gene3D" id="3.10.310.50">
    <property type="match status" value="1"/>
</dbReference>
<keyword evidence="4" id="KW-1185">Reference proteome</keyword>
<name>A0A9W6BIE7_9CHLO</name>
<evidence type="ECO:0000313" key="3">
    <source>
        <dbReference type="EMBL" id="GLC52385.1"/>
    </source>
</evidence>
<organism evidence="3 4">
    <name type="scientific">Pleodorina starrii</name>
    <dbReference type="NCBI Taxonomy" id="330485"/>
    <lineage>
        <taxon>Eukaryota</taxon>
        <taxon>Viridiplantae</taxon>
        <taxon>Chlorophyta</taxon>
        <taxon>core chlorophytes</taxon>
        <taxon>Chlorophyceae</taxon>
        <taxon>CS clade</taxon>
        <taxon>Chlamydomonadales</taxon>
        <taxon>Volvocaceae</taxon>
        <taxon>Pleodorina</taxon>
    </lineage>
</organism>
<dbReference type="PANTHER" id="PTHR35514">
    <property type="entry name" value="THYLAKOID LUMENAL 15.0 KDA PROTEIN 2, CHLOROPLASTIC"/>
    <property type="match status" value="1"/>
</dbReference>
<dbReference type="InterPro" id="IPR007621">
    <property type="entry name" value="TPM_dom"/>
</dbReference>
<sequence>MLPTAAPLRASCKSHATPFRAVPPALVATRRVRCCANADKHETTEEPAKVARIAKRVAHAAVAGLATLSVLTSGAWARPQGVNRPELLPQGEQTAVIDVAGFLTPSEEKRISTEVAALERDTGFKLRVLAQNYPETPGLAIREYWGVDDNTVVFVADPTFGDILNFNVGAGVDLEVPRSFWSRLAGKYGNKFYWQENGEAASILNAVSAIDTCLREEPGRFKCSTVQGEFGEQPSSGPFGKAIGQ</sequence>
<proteinExistence type="predicted"/>
<reference evidence="3 4" key="1">
    <citation type="journal article" date="2023" name="Commun. Biol.">
        <title>Reorganization of the ancestral sex-determining regions during the evolution of trioecy in Pleodorina starrii.</title>
        <authorList>
            <person name="Takahashi K."/>
            <person name="Suzuki S."/>
            <person name="Kawai-Toyooka H."/>
            <person name="Yamamoto K."/>
            <person name="Hamaji T."/>
            <person name="Ootsuki R."/>
            <person name="Yamaguchi H."/>
            <person name="Kawachi M."/>
            <person name="Higashiyama T."/>
            <person name="Nozaki H."/>
        </authorList>
    </citation>
    <scope>NUCLEOTIDE SEQUENCE [LARGE SCALE GENOMIC DNA]</scope>
    <source>
        <strain evidence="3 4">NIES-4479</strain>
    </source>
</reference>
<gene>
    <name evidence="3" type="primary">PLEST009046</name>
    <name evidence="3" type="ORF">PLESTB_000623300</name>
</gene>
<evidence type="ECO:0000259" key="2">
    <source>
        <dbReference type="Pfam" id="PF04536"/>
    </source>
</evidence>
<comment type="caution">
    <text evidence="3">The sequence shown here is derived from an EMBL/GenBank/DDBJ whole genome shotgun (WGS) entry which is preliminary data.</text>
</comment>
<protein>
    <recommendedName>
        <fullName evidence="2">TPM domain-containing protein</fullName>
    </recommendedName>
</protein>
<accession>A0A9W6BIE7</accession>
<dbReference type="Pfam" id="PF04536">
    <property type="entry name" value="TPM_phosphatase"/>
    <property type="match status" value="1"/>
</dbReference>
<feature type="region of interest" description="Disordered" evidence="1">
    <location>
        <begin position="226"/>
        <end position="245"/>
    </location>
</feature>